<organism evidence="1 2">
    <name type="scientific">Paraburkholderia youngii</name>
    <dbReference type="NCBI Taxonomy" id="2782701"/>
    <lineage>
        <taxon>Bacteria</taxon>
        <taxon>Pseudomonadati</taxon>
        <taxon>Pseudomonadota</taxon>
        <taxon>Betaproteobacteria</taxon>
        <taxon>Burkholderiales</taxon>
        <taxon>Burkholderiaceae</taxon>
        <taxon>Paraburkholderia</taxon>
    </lineage>
</organism>
<proteinExistence type="predicted"/>
<dbReference type="EMBL" id="JACHDE010000036">
    <property type="protein sequence ID" value="MBB5405564.1"/>
    <property type="molecule type" value="Genomic_DNA"/>
</dbReference>
<reference evidence="1 2" key="1">
    <citation type="submission" date="2020-08" db="EMBL/GenBank/DDBJ databases">
        <title>Genomic Encyclopedia of Type Strains, Phase IV (KMG-V): Genome sequencing to study the core and pangenomes of soil and plant-associated prokaryotes.</title>
        <authorList>
            <person name="Whitman W."/>
        </authorList>
    </citation>
    <scope>NUCLEOTIDE SEQUENCE [LARGE SCALE GENOMIC DNA]</scope>
    <source>
        <strain evidence="1 2">JPY162</strain>
    </source>
</reference>
<dbReference type="Proteomes" id="UP000592820">
    <property type="component" value="Unassembled WGS sequence"/>
</dbReference>
<evidence type="ECO:0000313" key="1">
    <source>
        <dbReference type="EMBL" id="MBB5405564.1"/>
    </source>
</evidence>
<evidence type="ECO:0000313" key="2">
    <source>
        <dbReference type="Proteomes" id="UP000592820"/>
    </source>
</evidence>
<dbReference type="AlphaFoldDB" id="A0A7W8LH74"/>
<comment type="caution">
    <text evidence="1">The sequence shown here is derived from an EMBL/GenBank/DDBJ whole genome shotgun (WGS) entry which is preliminary data.</text>
</comment>
<name>A0A7W8LH74_9BURK</name>
<protein>
    <submittedName>
        <fullName evidence="1">Uncharacterized protein</fullName>
    </submittedName>
</protein>
<accession>A0A7W8LH74</accession>
<gene>
    <name evidence="1" type="ORF">HDG41_007660</name>
</gene>
<sequence>MMGMLQVSSRSPKSLQDNDHSATRWLIPDIVEHLTRWMCRISAGTLECASDEPVVTR</sequence>